<dbReference type="InterPro" id="IPR027417">
    <property type="entry name" value="P-loop_NTPase"/>
</dbReference>
<dbReference type="InterPro" id="IPR011704">
    <property type="entry name" value="ATPase_dyneun-rel_AAA"/>
</dbReference>
<feature type="domain" description="AAA+ ATPase" evidence="2">
    <location>
        <begin position="114"/>
        <end position="503"/>
    </location>
</feature>
<dbReference type="Pfam" id="PF07728">
    <property type="entry name" value="AAA_5"/>
    <property type="match status" value="1"/>
</dbReference>
<dbReference type="SUPFAM" id="SSF52540">
    <property type="entry name" value="P-loop containing nucleoside triphosphate hydrolases"/>
    <property type="match status" value="1"/>
</dbReference>
<evidence type="ECO:0000313" key="4">
    <source>
        <dbReference type="Proteomes" id="UP000034832"/>
    </source>
</evidence>
<dbReference type="EMBL" id="LBIA02000001">
    <property type="protein sequence ID" value="TKT73885.1"/>
    <property type="molecule type" value="Genomic_DNA"/>
</dbReference>
<reference evidence="3" key="1">
    <citation type="submission" date="2019-04" db="EMBL/GenBank/DDBJ databases">
        <title>Whole genome sequencing of cave bacteria.</title>
        <authorList>
            <person name="Gan H.M."/>
            <person name="Barton H."/>
            <person name="Savka M.A."/>
        </authorList>
    </citation>
    <scope>NUCLEOTIDE SEQUENCE [LARGE SCALE GENOMIC DNA]</scope>
    <source>
        <strain evidence="3">LC387</strain>
    </source>
</reference>
<dbReference type="GO" id="GO:0016887">
    <property type="term" value="F:ATP hydrolysis activity"/>
    <property type="evidence" value="ECO:0007669"/>
    <property type="project" value="InterPro"/>
</dbReference>
<accession>A0A4U6BVS0</accession>
<proteinExistence type="predicted"/>
<evidence type="ECO:0000256" key="1">
    <source>
        <dbReference type="SAM" id="MobiDB-lite"/>
    </source>
</evidence>
<name>A0A4U6BVS0_9BRAD</name>
<dbReference type="GO" id="GO:0005524">
    <property type="term" value="F:ATP binding"/>
    <property type="evidence" value="ECO:0007669"/>
    <property type="project" value="InterPro"/>
</dbReference>
<feature type="region of interest" description="Disordered" evidence="1">
    <location>
        <begin position="184"/>
        <end position="206"/>
    </location>
</feature>
<dbReference type="SMART" id="SM00382">
    <property type="entry name" value="AAA"/>
    <property type="match status" value="1"/>
</dbReference>
<evidence type="ECO:0000259" key="2">
    <source>
        <dbReference type="SMART" id="SM00382"/>
    </source>
</evidence>
<dbReference type="PANTHER" id="PTHR37291">
    <property type="entry name" value="5-METHYLCYTOSINE-SPECIFIC RESTRICTION ENZYME B"/>
    <property type="match status" value="1"/>
</dbReference>
<dbReference type="Gene3D" id="3.40.50.300">
    <property type="entry name" value="P-loop containing nucleotide triphosphate hydrolases"/>
    <property type="match status" value="1"/>
</dbReference>
<dbReference type="InterPro" id="IPR052934">
    <property type="entry name" value="Methyl-DNA_Rec/Restrict_Enz"/>
</dbReference>
<dbReference type="OrthoDB" id="9781481at2"/>
<dbReference type="AlphaFoldDB" id="A0A4U6BVS0"/>
<protein>
    <submittedName>
        <fullName evidence="3">AAA family ATPase</fullName>
    </submittedName>
</protein>
<dbReference type="Proteomes" id="UP000034832">
    <property type="component" value="Unassembled WGS sequence"/>
</dbReference>
<keyword evidence="4" id="KW-1185">Reference proteome</keyword>
<sequence>MPYRDMRTIPTTLLALALPARAIVVRYQPIHAVGMRLLHRSLLKNAPFSAEEYDEILSLSEEILKVMREDWRWRPRDLWDVQGFIWATYNGSENELEKTIQGETLSIESRAAAVPTNRILYGPPGTGKTYATAREAVALCNGRAPEHPRELREEYDRLVASGRIEFVTFHQSFSYEEFVEGLRPHQGNEDSVDLDEGASGARGGPSAGFRLVPEPGIFRRITRRAQTSTGPGNSQFKIGDRQVFKMSIGEASNPDDSYLFEEALEGSYALLGFGNMDWTDGRFEKREAFIEAWKQAYPDEPEPNAMSGRVQCPYIFRNWMKEGDLIVVSKGNSLFRAIGVVTDQYQYVPRESGNYSHRRGVRWLWSDRAGVPVEEIYARGFSMRSIYLLTREDLNVPALERYIASQQLDASGVPESFVLIIDEINRANISKVFGELITLLEADKRLGAENQLTIRLPYSREMFGVPANLHIVGTMNTADRSIALLDTALRRRFEFRELMPDPTVLVDASQRTQVNLVKLLKTLNERIEYLFDREHQIGHAYFMSCKSRSEVDAVMRNKVIPLLAEYFYEDWSKVAVALGDTENEGQFLERAALIAPIGINADEGGEQRYRWSVKTPFSDSCYDQFR</sequence>
<dbReference type="InterPro" id="IPR003593">
    <property type="entry name" value="AAA+_ATPase"/>
</dbReference>
<evidence type="ECO:0000313" key="3">
    <source>
        <dbReference type="EMBL" id="TKT73885.1"/>
    </source>
</evidence>
<organism evidence="3 4">
    <name type="scientific">Afipia massiliensis</name>
    <dbReference type="NCBI Taxonomy" id="211460"/>
    <lineage>
        <taxon>Bacteria</taxon>
        <taxon>Pseudomonadati</taxon>
        <taxon>Pseudomonadota</taxon>
        <taxon>Alphaproteobacteria</taxon>
        <taxon>Hyphomicrobiales</taxon>
        <taxon>Nitrobacteraceae</taxon>
        <taxon>Afipia</taxon>
    </lineage>
</organism>
<comment type="caution">
    <text evidence="3">The sequence shown here is derived from an EMBL/GenBank/DDBJ whole genome shotgun (WGS) entry which is preliminary data.</text>
</comment>
<gene>
    <name evidence="3" type="ORF">YH63_005325</name>
</gene>
<dbReference type="PANTHER" id="PTHR37291:SF1">
    <property type="entry name" value="TYPE IV METHYL-DIRECTED RESTRICTION ENZYME ECOKMCRB SUBUNIT"/>
    <property type="match status" value="1"/>
</dbReference>